<feature type="transmembrane region" description="Helical" evidence="2">
    <location>
        <begin position="252"/>
        <end position="271"/>
    </location>
</feature>
<name>A0A1T4LG59_9FIRM</name>
<evidence type="ECO:0000259" key="3">
    <source>
        <dbReference type="PROSITE" id="PS50943"/>
    </source>
</evidence>
<feature type="transmembrane region" description="Helical" evidence="2">
    <location>
        <begin position="361"/>
        <end position="379"/>
    </location>
</feature>
<sequence length="386" mass="44874">MKQLGNYLSTLRKEKNLTQQEVADALCVSNKTISKWERDQGYPELNSLIDLANLYGLTVDELLNCEQSSTKVDTNVALNELIELNFEKKRTISIAILFIGLLIFLGLYFLTKKFEFPFFIYLGFSVISFTFISINSYKIQKYEKGYLDKLSSWVIWFISLTLFILPFLILNLNAQAITQFIATYLSETPLLYSEVADVTYYSDLTIYLTLSNYLIYLPILTAISILIGNFLNILKNKMLKLPQKKNILKPNVIAFVLFVLSFIACSIYINIPITTKQFSPEEYTVYKDQYAKTYTGFQRLYPDEFKPFKEATADDFVLLDTYINEREICETHCNIKSFNDSKNEVVYRNQSKDIVAKFSKSLIYLNIISILCIIYLLYIKFKHTKK</sequence>
<dbReference type="PANTHER" id="PTHR46558">
    <property type="entry name" value="TRACRIPTIONAL REGULATORY PROTEIN-RELATED-RELATED"/>
    <property type="match status" value="1"/>
</dbReference>
<dbReference type="InterPro" id="IPR010982">
    <property type="entry name" value="Lambda_DNA-bd_dom_sf"/>
</dbReference>
<dbReference type="OrthoDB" id="9812495at2"/>
<dbReference type="CDD" id="cd00093">
    <property type="entry name" value="HTH_XRE"/>
    <property type="match status" value="1"/>
</dbReference>
<dbReference type="SUPFAM" id="SSF47413">
    <property type="entry name" value="lambda repressor-like DNA-binding domains"/>
    <property type="match status" value="1"/>
</dbReference>
<reference evidence="5" key="1">
    <citation type="submission" date="2017-02" db="EMBL/GenBank/DDBJ databases">
        <authorList>
            <person name="Varghese N."/>
            <person name="Submissions S."/>
        </authorList>
    </citation>
    <scope>NUCLEOTIDE SEQUENCE [LARGE SCALE GENOMIC DNA]</scope>
    <source>
        <strain evidence="5">ATCC 25662</strain>
    </source>
</reference>
<dbReference type="InterPro" id="IPR001387">
    <property type="entry name" value="Cro/C1-type_HTH"/>
</dbReference>
<feature type="transmembrane region" description="Helical" evidence="2">
    <location>
        <begin position="150"/>
        <end position="170"/>
    </location>
</feature>
<dbReference type="PROSITE" id="PS50943">
    <property type="entry name" value="HTH_CROC1"/>
    <property type="match status" value="1"/>
</dbReference>
<dbReference type="Pfam" id="PF01381">
    <property type="entry name" value="HTH_3"/>
    <property type="match status" value="1"/>
</dbReference>
<dbReference type="AlphaFoldDB" id="A0A1T4LG59"/>
<protein>
    <submittedName>
        <fullName evidence="4">Transcriptional regulator, contains XRE-family HTH domain</fullName>
    </submittedName>
</protein>
<dbReference type="STRING" id="118967.SAMN02745191_0874"/>
<keyword evidence="5" id="KW-1185">Reference proteome</keyword>
<accession>A0A1T4LG59</accession>
<evidence type="ECO:0000256" key="2">
    <source>
        <dbReference type="SAM" id="Phobius"/>
    </source>
</evidence>
<evidence type="ECO:0000313" key="4">
    <source>
        <dbReference type="EMBL" id="SJZ53732.1"/>
    </source>
</evidence>
<dbReference type="SMART" id="SM00530">
    <property type="entry name" value="HTH_XRE"/>
    <property type="match status" value="1"/>
</dbReference>
<dbReference type="Proteomes" id="UP000243297">
    <property type="component" value="Unassembled WGS sequence"/>
</dbReference>
<evidence type="ECO:0000313" key="5">
    <source>
        <dbReference type="Proteomes" id="UP000243297"/>
    </source>
</evidence>
<keyword evidence="2" id="KW-0812">Transmembrane</keyword>
<feature type="transmembrane region" description="Helical" evidence="2">
    <location>
        <begin position="91"/>
        <end position="110"/>
    </location>
</feature>
<dbReference type="Gene3D" id="1.10.260.40">
    <property type="entry name" value="lambda repressor-like DNA-binding domains"/>
    <property type="match status" value="1"/>
</dbReference>
<dbReference type="RefSeq" id="WP_078711304.1">
    <property type="nucleotide sequence ID" value="NZ_FUWY01000002.1"/>
</dbReference>
<organism evidence="4 5">
    <name type="scientific">Anaerorhabdus furcosa</name>
    <dbReference type="NCBI Taxonomy" id="118967"/>
    <lineage>
        <taxon>Bacteria</taxon>
        <taxon>Bacillati</taxon>
        <taxon>Bacillota</taxon>
        <taxon>Erysipelotrichia</taxon>
        <taxon>Erysipelotrichales</taxon>
        <taxon>Erysipelotrichaceae</taxon>
        <taxon>Anaerorhabdus</taxon>
    </lineage>
</organism>
<dbReference type="GO" id="GO:0003677">
    <property type="term" value="F:DNA binding"/>
    <property type="evidence" value="ECO:0007669"/>
    <property type="project" value="UniProtKB-KW"/>
</dbReference>
<evidence type="ECO:0000256" key="1">
    <source>
        <dbReference type="ARBA" id="ARBA00023125"/>
    </source>
</evidence>
<keyword evidence="1" id="KW-0238">DNA-binding</keyword>
<feature type="transmembrane region" description="Helical" evidence="2">
    <location>
        <begin position="116"/>
        <end position="138"/>
    </location>
</feature>
<keyword evidence="2" id="KW-1133">Transmembrane helix</keyword>
<feature type="transmembrane region" description="Helical" evidence="2">
    <location>
        <begin position="213"/>
        <end position="231"/>
    </location>
</feature>
<dbReference type="PANTHER" id="PTHR46558:SF13">
    <property type="entry name" value="HTH-TYPE TRANSCRIPTIONAL REGULATOR IMMR"/>
    <property type="match status" value="1"/>
</dbReference>
<proteinExistence type="predicted"/>
<feature type="domain" description="HTH cro/C1-type" evidence="3">
    <location>
        <begin position="8"/>
        <end position="62"/>
    </location>
</feature>
<dbReference type="EMBL" id="FUWY01000002">
    <property type="protein sequence ID" value="SJZ53732.1"/>
    <property type="molecule type" value="Genomic_DNA"/>
</dbReference>
<keyword evidence="2" id="KW-0472">Membrane</keyword>
<gene>
    <name evidence="4" type="ORF">SAMN02745191_0874</name>
</gene>